<evidence type="ECO:0000313" key="2">
    <source>
        <dbReference type="EMBL" id="GAG98479.1"/>
    </source>
</evidence>
<keyword evidence="1" id="KW-0812">Transmembrane</keyword>
<dbReference type="EMBL" id="BART01019970">
    <property type="protein sequence ID" value="GAG98479.1"/>
    <property type="molecule type" value="Genomic_DNA"/>
</dbReference>
<proteinExistence type="predicted"/>
<feature type="transmembrane region" description="Helical" evidence="1">
    <location>
        <begin position="6"/>
        <end position="27"/>
    </location>
</feature>
<dbReference type="AlphaFoldDB" id="X1BRZ6"/>
<reference evidence="2" key="1">
    <citation type="journal article" date="2014" name="Front. Microbiol.">
        <title>High frequency of phylogenetically diverse reductive dehalogenase-homologous genes in deep subseafloor sedimentary metagenomes.</title>
        <authorList>
            <person name="Kawai M."/>
            <person name="Futagami T."/>
            <person name="Toyoda A."/>
            <person name="Takaki Y."/>
            <person name="Nishi S."/>
            <person name="Hori S."/>
            <person name="Arai W."/>
            <person name="Tsubouchi T."/>
            <person name="Morono Y."/>
            <person name="Uchiyama I."/>
            <person name="Ito T."/>
            <person name="Fujiyama A."/>
            <person name="Inagaki F."/>
            <person name="Takami H."/>
        </authorList>
    </citation>
    <scope>NUCLEOTIDE SEQUENCE</scope>
    <source>
        <strain evidence="2">Expedition CK06-06</strain>
    </source>
</reference>
<accession>X1BRZ6</accession>
<keyword evidence="1" id="KW-0472">Membrane</keyword>
<feature type="non-terminal residue" evidence="2">
    <location>
        <position position="1"/>
    </location>
</feature>
<organism evidence="2">
    <name type="scientific">marine sediment metagenome</name>
    <dbReference type="NCBI Taxonomy" id="412755"/>
    <lineage>
        <taxon>unclassified sequences</taxon>
        <taxon>metagenomes</taxon>
        <taxon>ecological metagenomes</taxon>
    </lineage>
</organism>
<protein>
    <submittedName>
        <fullName evidence="2">Uncharacterized protein</fullName>
    </submittedName>
</protein>
<comment type="caution">
    <text evidence="2">The sequence shown here is derived from an EMBL/GenBank/DDBJ whole genome shotgun (WGS) entry which is preliminary data.</text>
</comment>
<gene>
    <name evidence="2" type="ORF">S01H4_37215</name>
</gene>
<keyword evidence="1" id="KW-1133">Transmembrane helix</keyword>
<name>X1BRZ6_9ZZZZ</name>
<sequence length="39" mass="4432">YTYTLLLSISNFIASVICIGIFSYTLSKAKTFRKALKKQ</sequence>
<evidence type="ECO:0000256" key="1">
    <source>
        <dbReference type="SAM" id="Phobius"/>
    </source>
</evidence>